<evidence type="ECO:0000313" key="5">
    <source>
        <dbReference type="Proteomes" id="UP000239089"/>
    </source>
</evidence>
<evidence type="ECO:0000259" key="2">
    <source>
        <dbReference type="Pfam" id="PF04773"/>
    </source>
</evidence>
<evidence type="ECO:0000313" key="4">
    <source>
        <dbReference type="EMBL" id="PPQ26739.1"/>
    </source>
</evidence>
<comment type="caution">
    <text evidence="4">The sequence shown here is derived from an EMBL/GenBank/DDBJ whole genome shotgun (WGS) entry which is preliminary data.</text>
</comment>
<dbReference type="RefSeq" id="WP_104510304.1">
    <property type="nucleotide sequence ID" value="NZ_JACIGC010000020.1"/>
</dbReference>
<name>A0A2S6MWK1_9HYPH</name>
<dbReference type="InterPro" id="IPR012373">
    <property type="entry name" value="Ferrdict_sens_TM"/>
</dbReference>
<feature type="region of interest" description="Disordered" evidence="1">
    <location>
        <begin position="1"/>
        <end position="21"/>
    </location>
</feature>
<dbReference type="EMBL" id="NHSJ01000131">
    <property type="protein sequence ID" value="PPQ26739.1"/>
    <property type="molecule type" value="Genomic_DNA"/>
</dbReference>
<dbReference type="PANTHER" id="PTHR30273">
    <property type="entry name" value="PERIPLASMIC SIGNAL SENSOR AND SIGMA FACTOR ACTIVATOR FECR-RELATED"/>
    <property type="match status" value="1"/>
</dbReference>
<feature type="domain" description="FecR N-terminal" evidence="3">
    <location>
        <begin position="24"/>
        <end position="64"/>
    </location>
</feature>
<evidence type="ECO:0000256" key="1">
    <source>
        <dbReference type="SAM" id="MobiDB-lite"/>
    </source>
</evidence>
<dbReference type="Gene3D" id="3.55.50.30">
    <property type="match status" value="1"/>
</dbReference>
<feature type="domain" description="FecR protein" evidence="2">
    <location>
        <begin position="137"/>
        <end position="226"/>
    </location>
</feature>
<evidence type="ECO:0000259" key="3">
    <source>
        <dbReference type="Pfam" id="PF16220"/>
    </source>
</evidence>
<dbReference type="AlphaFoldDB" id="A0A2S6MWK1"/>
<accession>A0A2S6MWK1</accession>
<dbReference type="InterPro" id="IPR006860">
    <property type="entry name" value="FecR"/>
</dbReference>
<evidence type="ECO:0008006" key="6">
    <source>
        <dbReference type="Google" id="ProtNLM"/>
    </source>
</evidence>
<dbReference type="PANTHER" id="PTHR30273:SF2">
    <property type="entry name" value="PROTEIN FECR"/>
    <property type="match status" value="1"/>
</dbReference>
<gene>
    <name evidence="4" type="ORF">CCR94_21780</name>
</gene>
<dbReference type="Gene3D" id="2.60.120.1440">
    <property type="match status" value="1"/>
</dbReference>
<dbReference type="PIRSF" id="PIRSF018266">
    <property type="entry name" value="FecR"/>
    <property type="match status" value="1"/>
</dbReference>
<protein>
    <recommendedName>
        <fullName evidence="6">Iron dicitrate transport regulator FecR</fullName>
    </recommendedName>
</protein>
<organism evidence="4 5">
    <name type="scientific">Rhodoblastus sphagnicola</name>
    <dbReference type="NCBI Taxonomy" id="333368"/>
    <lineage>
        <taxon>Bacteria</taxon>
        <taxon>Pseudomonadati</taxon>
        <taxon>Pseudomonadota</taxon>
        <taxon>Alphaproteobacteria</taxon>
        <taxon>Hyphomicrobiales</taxon>
        <taxon>Rhodoblastaceae</taxon>
        <taxon>Rhodoblastus</taxon>
    </lineage>
</organism>
<dbReference type="Pfam" id="PF16220">
    <property type="entry name" value="DUF4880"/>
    <property type="match status" value="1"/>
</dbReference>
<dbReference type="Pfam" id="PF04773">
    <property type="entry name" value="FecR"/>
    <property type="match status" value="1"/>
</dbReference>
<dbReference type="GO" id="GO:0016989">
    <property type="term" value="F:sigma factor antagonist activity"/>
    <property type="evidence" value="ECO:0007669"/>
    <property type="project" value="TreeGrafter"/>
</dbReference>
<reference evidence="4 5" key="1">
    <citation type="journal article" date="2018" name="Arch. Microbiol.">
        <title>New insights into the metabolic potential of the phototrophic purple bacterium Rhodopila globiformis DSM 161(T) from its draft genome sequence and evidence for a vanadium-dependent nitrogenase.</title>
        <authorList>
            <person name="Imhoff J.F."/>
            <person name="Rahn T."/>
            <person name="Kunzel S."/>
            <person name="Neulinger S.C."/>
        </authorList>
    </citation>
    <scope>NUCLEOTIDE SEQUENCE [LARGE SCALE GENOMIC DNA]</scope>
    <source>
        <strain evidence="4 5">DSM 16996</strain>
    </source>
</reference>
<proteinExistence type="predicted"/>
<keyword evidence="5" id="KW-1185">Reference proteome</keyword>
<dbReference type="Proteomes" id="UP000239089">
    <property type="component" value="Unassembled WGS sequence"/>
</dbReference>
<dbReference type="OrthoDB" id="636724at2"/>
<sequence>MVRDVTFDQEGGKSESGGEGRLAEEATAWVLRLASGDATDADAAALQRWRRQSPAHRQAFAEAKLLWEVLGPAGDVVRERARVSTAQARVVATRRNAQLGRRAFLGGALAASLAGVGYVGSRPPFRLWPSPGELTADFRTGAGERQTVALADDVSIVMNTRTSIDLRSQASGSRGFELLDGEAAVATKATFEIFAASGRVTASAARFNMRRDQASVCVTCVEGAVRVSRLERFVEVPAGQQVVYDDNGLQQVTPTDVAVATAWERGQLIFRHEPLARVVREIDRYRPGKIVLLNEKLGERDVVATFQLSRIDEAVTNLAQTFGARLRRLPGGMVLLS</sequence>
<dbReference type="InterPro" id="IPR032623">
    <property type="entry name" value="FecR_N"/>
</dbReference>